<reference evidence="1 3" key="2">
    <citation type="journal article" date="2018" name="Plant J.">
        <title>The Physcomitrella patens chromosome-scale assembly reveals moss genome structure and evolution.</title>
        <authorList>
            <person name="Lang D."/>
            <person name="Ullrich K.K."/>
            <person name="Murat F."/>
            <person name="Fuchs J."/>
            <person name="Jenkins J."/>
            <person name="Haas F.B."/>
            <person name="Piednoel M."/>
            <person name="Gundlach H."/>
            <person name="Van Bel M."/>
            <person name="Meyberg R."/>
            <person name="Vives C."/>
            <person name="Morata J."/>
            <person name="Symeonidi A."/>
            <person name="Hiss M."/>
            <person name="Muchero W."/>
            <person name="Kamisugi Y."/>
            <person name="Saleh O."/>
            <person name="Blanc G."/>
            <person name="Decker E.L."/>
            <person name="van Gessel N."/>
            <person name="Grimwood J."/>
            <person name="Hayes R.D."/>
            <person name="Graham S.W."/>
            <person name="Gunter L.E."/>
            <person name="McDaniel S.F."/>
            <person name="Hoernstein S.N.W."/>
            <person name="Larsson A."/>
            <person name="Li F.W."/>
            <person name="Perroud P.F."/>
            <person name="Phillips J."/>
            <person name="Ranjan P."/>
            <person name="Rokshar D.S."/>
            <person name="Rothfels C.J."/>
            <person name="Schneider L."/>
            <person name="Shu S."/>
            <person name="Stevenson D.W."/>
            <person name="Thummler F."/>
            <person name="Tillich M."/>
            <person name="Villarreal Aguilar J.C."/>
            <person name="Widiez T."/>
            <person name="Wong G.K."/>
            <person name="Wymore A."/>
            <person name="Zhang Y."/>
            <person name="Zimmer A.D."/>
            <person name="Quatrano R.S."/>
            <person name="Mayer K.F.X."/>
            <person name="Goodstein D."/>
            <person name="Casacuberta J.M."/>
            <person name="Vandepoele K."/>
            <person name="Reski R."/>
            <person name="Cuming A.C."/>
            <person name="Tuskan G.A."/>
            <person name="Maumus F."/>
            <person name="Salse J."/>
            <person name="Schmutz J."/>
            <person name="Rensing S.A."/>
        </authorList>
    </citation>
    <scope>NUCLEOTIDE SEQUENCE [LARGE SCALE GENOMIC DNA]</scope>
    <source>
        <strain evidence="2 3">cv. Gransden 2004</strain>
    </source>
</reference>
<reference evidence="1 3" key="1">
    <citation type="journal article" date="2008" name="Science">
        <title>The Physcomitrella genome reveals evolutionary insights into the conquest of land by plants.</title>
        <authorList>
            <person name="Rensing S."/>
            <person name="Lang D."/>
            <person name="Zimmer A."/>
            <person name="Terry A."/>
            <person name="Salamov A."/>
            <person name="Shapiro H."/>
            <person name="Nishiyama T."/>
            <person name="Perroud P.-F."/>
            <person name="Lindquist E."/>
            <person name="Kamisugi Y."/>
            <person name="Tanahashi T."/>
            <person name="Sakakibara K."/>
            <person name="Fujita T."/>
            <person name="Oishi K."/>
            <person name="Shin-I T."/>
            <person name="Kuroki Y."/>
            <person name="Toyoda A."/>
            <person name="Suzuki Y."/>
            <person name="Hashimoto A."/>
            <person name="Yamaguchi K."/>
            <person name="Sugano A."/>
            <person name="Kohara Y."/>
            <person name="Fujiyama A."/>
            <person name="Anterola A."/>
            <person name="Aoki S."/>
            <person name="Ashton N."/>
            <person name="Barbazuk W.B."/>
            <person name="Barker E."/>
            <person name="Bennetzen J."/>
            <person name="Bezanilla M."/>
            <person name="Blankenship R."/>
            <person name="Cho S.H."/>
            <person name="Dutcher S."/>
            <person name="Estelle M."/>
            <person name="Fawcett J.A."/>
            <person name="Gundlach H."/>
            <person name="Hanada K."/>
            <person name="Heyl A."/>
            <person name="Hicks K.A."/>
            <person name="Hugh J."/>
            <person name="Lohr M."/>
            <person name="Mayer K."/>
            <person name="Melkozernov A."/>
            <person name="Murata T."/>
            <person name="Nelson D."/>
            <person name="Pils B."/>
            <person name="Prigge M."/>
            <person name="Reiss B."/>
            <person name="Renner T."/>
            <person name="Rombauts S."/>
            <person name="Rushton P."/>
            <person name="Sanderfoot A."/>
            <person name="Schween G."/>
            <person name="Shiu S.-H."/>
            <person name="Stueber K."/>
            <person name="Theodoulou F.L."/>
            <person name="Tu H."/>
            <person name="Van de Peer Y."/>
            <person name="Verrier P.J."/>
            <person name="Waters E."/>
            <person name="Wood A."/>
            <person name="Yang L."/>
            <person name="Cove D."/>
            <person name="Cuming A."/>
            <person name="Hasebe M."/>
            <person name="Lucas S."/>
            <person name="Mishler D.B."/>
            <person name="Reski R."/>
            <person name="Grigoriev I."/>
            <person name="Quatrano R.S."/>
            <person name="Boore J.L."/>
        </authorList>
    </citation>
    <scope>NUCLEOTIDE SEQUENCE [LARGE SCALE GENOMIC DNA]</scope>
    <source>
        <strain evidence="2 3">cv. Gransden 2004</strain>
    </source>
</reference>
<dbReference type="Gramene" id="Pp3c3_23170V3.1">
    <property type="protein sequence ID" value="PAC:32942164.CDS.1"/>
    <property type="gene ID" value="Pp3c3_23170"/>
</dbReference>
<dbReference type="Proteomes" id="UP000006727">
    <property type="component" value="Chromosome 3"/>
</dbReference>
<evidence type="ECO:0000313" key="1">
    <source>
        <dbReference type="EMBL" id="PNR57837.1"/>
    </source>
</evidence>
<sequence length="138" mass="15352">MDAISEIYWVRFFVQSISKSLFRVHPCMFGCSIPCMKLGPPSCHSYTTLSNNSILSSPIRDCFSSSVEGCPQSGALLCPSQFDAFRDKYLAGRMNRLPSEAIGQSVRYNHPQIHSLETVDFVRAGGGFNNHQQLNLSN</sequence>
<dbReference type="InParanoid" id="A0A2K1KVL4"/>
<dbReference type="AlphaFoldDB" id="A0A2K1KVL4"/>
<name>A0A2K1KVL4_PHYPA</name>
<accession>A0A2K1KVL4</accession>
<evidence type="ECO:0000313" key="3">
    <source>
        <dbReference type="Proteomes" id="UP000006727"/>
    </source>
</evidence>
<protein>
    <submittedName>
        <fullName evidence="1 2">Uncharacterized protein</fullName>
    </submittedName>
</protein>
<organism evidence="1">
    <name type="scientific">Physcomitrium patens</name>
    <name type="common">Spreading-leaved earth moss</name>
    <name type="synonym">Physcomitrella patens</name>
    <dbReference type="NCBI Taxonomy" id="3218"/>
    <lineage>
        <taxon>Eukaryota</taxon>
        <taxon>Viridiplantae</taxon>
        <taxon>Streptophyta</taxon>
        <taxon>Embryophyta</taxon>
        <taxon>Bryophyta</taxon>
        <taxon>Bryophytina</taxon>
        <taxon>Bryopsida</taxon>
        <taxon>Funariidae</taxon>
        <taxon>Funariales</taxon>
        <taxon>Funariaceae</taxon>
        <taxon>Physcomitrium</taxon>
    </lineage>
</organism>
<dbReference type="EMBL" id="ABEU02000003">
    <property type="protein sequence ID" value="PNR57837.1"/>
    <property type="molecule type" value="Genomic_DNA"/>
</dbReference>
<evidence type="ECO:0000313" key="2">
    <source>
        <dbReference type="EnsemblPlants" id="PAC:32942164.CDS.1"/>
    </source>
</evidence>
<reference evidence="2" key="3">
    <citation type="submission" date="2020-12" db="UniProtKB">
        <authorList>
            <consortium name="EnsemblPlants"/>
        </authorList>
    </citation>
    <scope>IDENTIFICATION</scope>
</reference>
<keyword evidence="3" id="KW-1185">Reference proteome</keyword>
<dbReference type="EnsemblPlants" id="Pp3c3_23170V3.1">
    <property type="protein sequence ID" value="PAC:32942164.CDS.1"/>
    <property type="gene ID" value="Pp3c3_23170"/>
</dbReference>
<proteinExistence type="predicted"/>
<gene>
    <name evidence="1" type="ORF">PHYPA_004831</name>
</gene>